<dbReference type="PANTHER" id="PTHR33490:SF6">
    <property type="entry name" value="SLL1049 PROTEIN"/>
    <property type="match status" value="1"/>
</dbReference>
<dbReference type="EMBL" id="PFEB01000007">
    <property type="protein sequence ID" value="PJE61107.1"/>
    <property type="molecule type" value="Genomic_DNA"/>
</dbReference>
<gene>
    <name evidence="3" type="ORF">COU86_00530</name>
</gene>
<comment type="caution">
    <text evidence="3">The sequence shown here is derived from an EMBL/GenBank/DDBJ whole genome shotgun (WGS) entry which is preliminary data.</text>
</comment>
<evidence type="ECO:0000313" key="3">
    <source>
        <dbReference type="EMBL" id="PJE61107.1"/>
    </source>
</evidence>
<accession>A0A2M8KMG0</accession>
<sequence length="623" mass="71832">MVLINIHYWLLNIALKSVKKLIIFLVLITLLLIKPNFTKAADFTTDYQVEYTLQNNNQTITSDVKFNIKITHQRSDIFVKKFFLQFPKIFAIKNVTAGDDKGSINPTISQDEQNIKIEVELNDPNTGKGSENNIYINFNQENLFIVNGSVWEVILPTIENRKDGKYSIVVNLPENTDKKISIAKPIPNHISGRQLIWNDVKTKTVYAVFGDKQFYQTNLTYNINNPKLFPVYSDIALPPDSLYQQVFFENIDPQPDKIYIDDDGNYMARYNLSPMSKKTISFNGVITVFSKPRSEFQKIIKAQVDKQKKYLLTARDYWYIDQLDKFSQLNSASDIYFYVVNNLSYDYSRLSSGLGRIGADKILKMTNKAVCTDFTDLFVALAREKGIYSREIEGYGFSSDPLLRPLSFRTDVLHSWPEYFDTKQSLWVSLDPTWENTSGIDYFSSFDLNHIVFAIHGKSSVYPYPAGAYKTEESKSILINSTDKPPSITKKLIVDITGLKKIIYDKINYEIFLNVSNQGNVTVYNQKVMLVAPFMLFKPKDIIIAQIAPLEERSYEIKLNSLSLLSKQKVTLTVLGDSNKELYQQTLILYPYYYQLAYQYGLFILAIMVFILIFIYAKKRVNK</sequence>
<dbReference type="SUPFAM" id="SSF54001">
    <property type="entry name" value="Cysteine proteinases"/>
    <property type="match status" value="1"/>
</dbReference>
<name>A0A2M8KMG0_9BACT</name>
<dbReference type="InterPro" id="IPR002931">
    <property type="entry name" value="Transglutaminase-like"/>
</dbReference>
<feature type="transmembrane region" description="Helical" evidence="1">
    <location>
        <begin position="597"/>
        <end position="617"/>
    </location>
</feature>
<organism evidence="3 4">
    <name type="scientific">Candidatus Roizmanbacteria bacterium CG10_big_fil_rev_8_21_14_0_10_36_26</name>
    <dbReference type="NCBI Taxonomy" id="1974851"/>
    <lineage>
        <taxon>Bacteria</taxon>
        <taxon>Candidatus Roizmaniibacteriota</taxon>
    </lineage>
</organism>
<dbReference type="PANTHER" id="PTHR33490">
    <property type="entry name" value="BLR5614 PROTEIN-RELATED"/>
    <property type="match status" value="1"/>
</dbReference>
<dbReference type="AlphaFoldDB" id="A0A2M8KMG0"/>
<dbReference type="Proteomes" id="UP000231434">
    <property type="component" value="Unassembled WGS sequence"/>
</dbReference>
<feature type="domain" description="Transglutaminase-like" evidence="2">
    <location>
        <begin position="363"/>
        <end position="434"/>
    </location>
</feature>
<proteinExistence type="predicted"/>
<protein>
    <recommendedName>
        <fullName evidence="2">Transglutaminase-like domain-containing protein</fullName>
    </recommendedName>
</protein>
<dbReference type="InterPro" id="IPR038765">
    <property type="entry name" value="Papain-like_cys_pep_sf"/>
</dbReference>
<dbReference type="SMART" id="SM00460">
    <property type="entry name" value="TGc"/>
    <property type="match status" value="1"/>
</dbReference>
<evidence type="ECO:0000313" key="4">
    <source>
        <dbReference type="Proteomes" id="UP000231434"/>
    </source>
</evidence>
<evidence type="ECO:0000259" key="2">
    <source>
        <dbReference type="SMART" id="SM00460"/>
    </source>
</evidence>
<reference evidence="4" key="1">
    <citation type="submission" date="2017-09" db="EMBL/GenBank/DDBJ databases">
        <title>Depth-based differentiation of microbial function through sediment-hosted aquifers and enrichment of novel symbionts in the deep terrestrial subsurface.</title>
        <authorList>
            <person name="Probst A.J."/>
            <person name="Ladd B."/>
            <person name="Jarett J.K."/>
            <person name="Geller-Mcgrath D.E."/>
            <person name="Sieber C.M.K."/>
            <person name="Emerson J.B."/>
            <person name="Anantharaman K."/>
            <person name="Thomas B.C."/>
            <person name="Malmstrom R."/>
            <person name="Stieglmeier M."/>
            <person name="Klingl A."/>
            <person name="Woyke T."/>
            <person name="Ryan C.M."/>
            <person name="Banfield J.F."/>
        </authorList>
    </citation>
    <scope>NUCLEOTIDE SEQUENCE [LARGE SCALE GENOMIC DNA]</scope>
</reference>
<dbReference type="Gene3D" id="3.10.620.30">
    <property type="match status" value="1"/>
</dbReference>
<keyword evidence="1" id="KW-0472">Membrane</keyword>
<dbReference type="Pfam" id="PF01841">
    <property type="entry name" value="Transglut_core"/>
    <property type="match status" value="1"/>
</dbReference>
<evidence type="ECO:0000256" key="1">
    <source>
        <dbReference type="SAM" id="Phobius"/>
    </source>
</evidence>
<keyword evidence="1" id="KW-1133">Transmembrane helix</keyword>
<keyword evidence="1" id="KW-0812">Transmembrane</keyword>